<dbReference type="KEGG" id="ote:Oter_0126"/>
<dbReference type="AlphaFoldDB" id="B1ZMG4"/>
<keyword evidence="2" id="KW-0689">Ribosomal protein</keyword>
<dbReference type="STRING" id="452637.Oter_0126"/>
<dbReference type="EMBL" id="CP001032">
    <property type="protein sequence ID" value="ACB73417.1"/>
    <property type="molecule type" value="Genomic_DNA"/>
</dbReference>
<reference evidence="2 3" key="1">
    <citation type="journal article" date="2011" name="J. Bacteriol.">
        <title>Genome sequence of the verrucomicrobium Opitutus terrae PB90-1, an abundant inhabitant of rice paddy soil ecosystems.</title>
        <authorList>
            <person name="van Passel M.W."/>
            <person name="Kant R."/>
            <person name="Palva A."/>
            <person name="Copeland A."/>
            <person name="Lucas S."/>
            <person name="Lapidus A."/>
            <person name="Glavina del Rio T."/>
            <person name="Pitluck S."/>
            <person name="Goltsman E."/>
            <person name="Clum A."/>
            <person name="Sun H."/>
            <person name="Schmutz J."/>
            <person name="Larimer F.W."/>
            <person name="Land M.L."/>
            <person name="Hauser L."/>
            <person name="Kyrpides N."/>
            <person name="Mikhailova N."/>
            <person name="Richardson P.P."/>
            <person name="Janssen P.H."/>
            <person name="de Vos W.M."/>
            <person name="Smidt H."/>
        </authorList>
    </citation>
    <scope>NUCLEOTIDE SEQUENCE [LARGE SCALE GENOMIC DNA]</scope>
    <source>
        <strain evidence="3">DSM 11246 / JCM 15787 / PB90-1</strain>
    </source>
</reference>
<keyword evidence="3" id="KW-1185">Reference proteome</keyword>
<dbReference type="Pfam" id="PF02482">
    <property type="entry name" value="Ribosomal_S30AE"/>
    <property type="match status" value="1"/>
</dbReference>
<dbReference type="Gene3D" id="3.30.160.100">
    <property type="entry name" value="Ribosome hibernation promotion factor-like"/>
    <property type="match status" value="1"/>
</dbReference>
<keyword evidence="2" id="KW-0687">Ribonucleoprotein</keyword>
<feature type="compositionally biased region" description="Basic residues" evidence="1">
    <location>
        <begin position="101"/>
        <end position="111"/>
    </location>
</feature>
<dbReference type="InterPro" id="IPR003489">
    <property type="entry name" value="RHF/RaiA"/>
</dbReference>
<dbReference type="Proteomes" id="UP000007013">
    <property type="component" value="Chromosome"/>
</dbReference>
<dbReference type="OrthoDB" id="194787at2"/>
<organism evidence="2 3">
    <name type="scientific">Opitutus terrae (strain DSM 11246 / JCM 15787 / PB90-1)</name>
    <dbReference type="NCBI Taxonomy" id="452637"/>
    <lineage>
        <taxon>Bacteria</taxon>
        <taxon>Pseudomonadati</taxon>
        <taxon>Verrucomicrobiota</taxon>
        <taxon>Opitutia</taxon>
        <taxon>Opitutales</taxon>
        <taxon>Opitutaceae</taxon>
        <taxon>Opitutus</taxon>
    </lineage>
</organism>
<feature type="region of interest" description="Disordered" evidence="1">
    <location>
        <begin position="101"/>
        <end position="127"/>
    </location>
</feature>
<proteinExistence type="predicted"/>
<dbReference type="RefSeq" id="WP_012372955.1">
    <property type="nucleotide sequence ID" value="NC_010571.1"/>
</dbReference>
<evidence type="ECO:0000313" key="3">
    <source>
        <dbReference type="Proteomes" id="UP000007013"/>
    </source>
</evidence>
<accession>B1ZMG4</accession>
<evidence type="ECO:0000313" key="2">
    <source>
        <dbReference type="EMBL" id="ACB73417.1"/>
    </source>
</evidence>
<dbReference type="InterPro" id="IPR036567">
    <property type="entry name" value="RHF-like"/>
</dbReference>
<dbReference type="NCBIfam" id="TIGR00741">
    <property type="entry name" value="yfiA"/>
    <property type="match status" value="1"/>
</dbReference>
<sequence>MKPAPEAVTGPKIILQGIHFTLTDAMQEIMREKFSVLLRHNDYIVRINVRVHQDQTMGTEHHYTATAQIEIGGPDLVASAEGKDAYDVIDVLVEKLDRQLKTRQGRRKDKRNHPESPEIDAALPKIT</sequence>
<dbReference type="SUPFAM" id="SSF69754">
    <property type="entry name" value="Ribosome binding protein Y (YfiA homologue)"/>
    <property type="match status" value="1"/>
</dbReference>
<dbReference type="GO" id="GO:0005840">
    <property type="term" value="C:ribosome"/>
    <property type="evidence" value="ECO:0007669"/>
    <property type="project" value="UniProtKB-KW"/>
</dbReference>
<name>B1ZMG4_OPITP</name>
<evidence type="ECO:0000256" key="1">
    <source>
        <dbReference type="SAM" id="MobiDB-lite"/>
    </source>
</evidence>
<dbReference type="HOGENOM" id="CLU_071472_4_0_0"/>
<gene>
    <name evidence="2" type="ordered locus">Oter_0126</name>
</gene>
<protein>
    <submittedName>
        <fullName evidence="2">Sigma 54 modulation protein/ribosomal protein S30EA</fullName>
    </submittedName>
</protein>
<dbReference type="eggNOG" id="COG1544">
    <property type="taxonomic scope" value="Bacteria"/>
</dbReference>